<feature type="compositionally biased region" description="Basic and acidic residues" evidence="2">
    <location>
        <begin position="542"/>
        <end position="553"/>
    </location>
</feature>
<dbReference type="GO" id="GO:0005634">
    <property type="term" value="C:nucleus"/>
    <property type="evidence" value="ECO:0007669"/>
    <property type="project" value="TreeGrafter"/>
</dbReference>
<name>A0A672P7M7_SINGR</name>
<evidence type="ECO:0000313" key="5">
    <source>
        <dbReference type="Proteomes" id="UP000472262"/>
    </source>
</evidence>
<dbReference type="InterPro" id="IPR001394">
    <property type="entry name" value="Peptidase_C19_UCH"/>
</dbReference>
<dbReference type="PANTHER" id="PTHR24006">
    <property type="entry name" value="UBIQUITIN CARBOXYL-TERMINAL HYDROLASE"/>
    <property type="match status" value="1"/>
</dbReference>
<dbReference type="PROSITE" id="PS50235">
    <property type="entry name" value="USP_3"/>
    <property type="match status" value="1"/>
</dbReference>
<feature type="compositionally biased region" description="Polar residues" evidence="2">
    <location>
        <begin position="529"/>
        <end position="541"/>
    </location>
</feature>
<gene>
    <name evidence="4" type="primary">LOC107572665</name>
</gene>
<evidence type="ECO:0000256" key="2">
    <source>
        <dbReference type="SAM" id="MobiDB-lite"/>
    </source>
</evidence>
<feature type="compositionally biased region" description="Polar residues" evidence="2">
    <location>
        <begin position="466"/>
        <end position="475"/>
    </location>
</feature>
<dbReference type="InterPro" id="IPR018200">
    <property type="entry name" value="USP_CS"/>
</dbReference>
<organism evidence="4 5">
    <name type="scientific">Sinocyclocheilus grahami</name>
    <name type="common">Dianchi golden-line fish</name>
    <name type="synonym">Barbus grahami</name>
    <dbReference type="NCBI Taxonomy" id="75366"/>
    <lineage>
        <taxon>Eukaryota</taxon>
        <taxon>Metazoa</taxon>
        <taxon>Chordata</taxon>
        <taxon>Craniata</taxon>
        <taxon>Vertebrata</taxon>
        <taxon>Euteleostomi</taxon>
        <taxon>Actinopterygii</taxon>
        <taxon>Neopterygii</taxon>
        <taxon>Teleostei</taxon>
        <taxon>Ostariophysi</taxon>
        <taxon>Cypriniformes</taxon>
        <taxon>Cyprinidae</taxon>
        <taxon>Cyprininae</taxon>
        <taxon>Sinocyclocheilus</taxon>
    </lineage>
</organism>
<keyword evidence="1" id="KW-0833">Ubl conjugation pathway</keyword>
<keyword evidence="1" id="KW-0788">Thiol protease</keyword>
<feature type="compositionally biased region" description="Polar residues" evidence="2">
    <location>
        <begin position="362"/>
        <end position="397"/>
    </location>
</feature>
<comment type="similarity">
    <text evidence="1">Belongs to the peptidase C19 family.</text>
</comment>
<dbReference type="Proteomes" id="UP000472262">
    <property type="component" value="Unassembled WGS sequence"/>
</dbReference>
<reference evidence="4" key="2">
    <citation type="submission" date="2025-09" db="UniProtKB">
        <authorList>
            <consortium name="Ensembl"/>
        </authorList>
    </citation>
    <scope>IDENTIFICATION</scope>
</reference>
<feature type="compositionally biased region" description="Low complexity" evidence="2">
    <location>
        <begin position="597"/>
        <end position="618"/>
    </location>
</feature>
<dbReference type="GO" id="GO:0042981">
    <property type="term" value="P:regulation of apoptotic process"/>
    <property type="evidence" value="ECO:0007669"/>
    <property type="project" value="TreeGrafter"/>
</dbReference>
<dbReference type="Gene3D" id="3.90.70.10">
    <property type="entry name" value="Cysteine proteinases"/>
    <property type="match status" value="2"/>
</dbReference>
<dbReference type="PROSITE" id="PS00972">
    <property type="entry name" value="USP_1"/>
    <property type="match status" value="1"/>
</dbReference>
<feature type="compositionally biased region" description="Polar residues" evidence="2">
    <location>
        <begin position="560"/>
        <end position="572"/>
    </location>
</feature>
<feature type="compositionally biased region" description="Polar residues" evidence="2">
    <location>
        <begin position="425"/>
        <end position="439"/>
    </location>
</feature>
<dbReference type="InParanoid" id="A0A672P7M7"/>
<protein>
    <recommendedName>
        <fullName evidence="1">Ubiquitin carboxyl-terminal hydrolase</fullName>
        <ecNumber evidence="1">3.4.19.12</ecNumber>
    </recommendedName>
</protein>
<evidence type="ECO:0000259" key="3">
    <source>
        <dbReference type="PROSITE" id="PS50235"/>
    </source>
</evidence>
<dbReference type="Pfam" id="PF00443">
    <property type="entry name" value="UCH"/>
    <property type="match status" value="1"/>
</dbReference>
<dbReference type="GO" id="GO:0016579">
    <property type="term" value="P:protein deubiquitination"/>
    <property type="evidence" value="ECO:0007669"/>
    <property type="project" value="InterPro"/>
</dbReference>
<dbReference type="PANTHER" id="PTHR24006:SF653">
    <property type="entry name" value="UBIQUITIN CARBOXYL-TERMINAL HYDROLASE 36"/>
    <property type="match status" value="1"/>
</dbReference>
<keyword evidence="1" id="KW-0378">Hydrolase</keyword>
<dbReference type="AlphaFoldDB" id="A0A672P7M7"/>
<reference evidence="4" key="1">
    <citation type="submission" date="2025-08" db="UniProtKB">
        <authorList>
            <consortium name="Ensembl"/>
        </authorList>
    </citation>
    <scope>IDENTIFICATION</scope>
</reference>
<feature type="region of interest" description="Disordered" evidence="2">
    <location>
        <begin position="417"/>
        <end position="623"/>
    </location>
</feature>
<dbReference type="FunFam" id="3.90.70.10:FF:000119">
    <property type="entry name" value="Ubiquitin specific peptidase 36"/>
    <property type="match status" value="1"/>
</dbReference>
<dbReference type="InterPro" id="IPR050164">
    <property type="entry name" value="Peptidase_C19"/>
</dbReference>
<evidence type="ECO:0000313" key="4">
    <source>
        <dbReference type="Ensembl" id="ENSSGRP00000059594.1"/>
    </source>
</evidence>
<accession>A0A672P7M7</accession>
<comment type="catalytic activity">
    <reaction evidence="1">
        <text>Thiol-dependent hydrolysis of ester, thioester, amide, peptide and isopeptide bonds formed by the C-terminal Gly of ubiquitin (a 76-residue protein attached to proteins as an intracellular targeting signal).</text>
        <dbReference type="EC" id="3.4.19.12"/>
    </reaction>
</comment>
<dbReference type="PROSITE" id="PS00973">
    <property type="entry name" value="USP_2"/>
    <property type="match status" value="1"/>
</dbReference>
<dbReference type="GO" id="GO:0004843">
    <property type="term" value="F:cysteine-type deubiquitinase activity"/>
    <property type="evidence" value="ECO:0007669"/>
    <property type="project" value="UniProtKB-UniRule"/>
</dbReference>
<keyword evidence="1" id="KW-0645">Protease</keyword>
<sequence>MPIVDKLKEALKPGRKDSSDEGDLNKLLASSAKKVLLQKIEFEPASKGFSYQLETLKTKYVILNPKNDGAAAQRPTEPAQIKRQISESLSVGQSDGIPAPQKMLFLGNKLSMKWERVYRVGAGLHNLGNTCFLNSTVQCLTYTPPLANYLLSKEHSRSCHQSGFCMICVMQNHIIQAFANTGNAIKPVSFIRDLKSKIRPFCFCFKFRNYTIKQPLRSVFASQEPQLFIIVFSCFRCKKKVPATKRFTVHRTSNVLTLSLKRFANFSGGKITKDVGYPEFLNIRPYMSQNTGDPVMYGLYAVLVHSGYSCHAGHYYCYVKASNGQWYQMNDSMVHSSNIKVVLNQQAYVLFYLRIPEKKNTDASNTKQNIVHSGRTNMTPEQLKRSTLNGPLSSPQVTKKLDPAQLRKIQSVDGGLGIPVARNCSGVQSPKMSNGTGNSHAPPKPPSGPTLIEEPFKKVKKPIPQPQSRSSTPAPSNGLPKPDTDKRSNSEGRGLPSSTSLKSLSDSSSADTSSESKESIGTRSAPVGNMSSVNSPASPAKSTERVNSEEQKMVKLKPQALTNVSSEPVSTMSPPPAKRLALSAKKVSLPASPRQIPSSSTEAPPPSSHHLSSDPSHLLSRDSTHPRVKHLRFSVTAAVIVWDSQVRDGYKCDQNHREAEGTSRKGPCSAPMGWDGKKSCNVVEELLKNSSNKAYGTEVLSWEGDLSAISRDAAEDARYAQNETVIDEWDTEFDSGKVKKMKKYKKEKRRNGNVFQKIQEHRNMWSVTPGGRWSSLGCRH</sequence>
<feature type="domain" description="USP" evidence="3">
    <location>
        <begin position="122"/>
        <end position="355"/>
    </location>
</feature>
<dbReference type="EC" id="3.4.19.12" evidence="1"/>
<feature type="region of interest" description="Disordered" evidence="2">
    <location>
        <begin position="362"/>
        <end position="404"/>
    </location>
</feature>
<dbReference type="OMA" id="STWPVSK"/>
<dbReference type="GO" id="GO:0005829">
    <property type="term" value="C:cytosol"/>
    <property type="evidence" value="ECO:0007669"/>
    <property type="project" value="TreeGrafter"/>
</dbReference>
<feature type="compositionally biased region" description="Low complexity" evidence="2">
    <location>
        <begin position="497"/>
        <end position="513"/>
    </location>
</feature>
<dbReference type="SUPFAM" id="SSF54001">
    <property type="entry name" value="Cysteine proteinases"/>
    <property type="match status" value="1"/>
</dbReference>
<dbReference type="InterPro" id="IPR038765">
    <property type="entry name" value="Papain-like_cys_pep_sf"/>
</dbReference>
<dbReference type="Ensembl" id="ENSSGRT00000063591.1">
    <property type="protein sequence ID" value="ENSSGRP00000059594.1"/>
    <property type="gene ID" value="ENSSGRG00000030986.1"/>
</dbReference>
<feature type="compositionally biased region" description="Basic and acidic residues" evidence="2">
    <location>
        <begin position="1"/>
        <end position="19"/>
    </location>
</feature>
<keyword evidence="5" id="KW-1185">Reference proteome</keyword>
<feature type="region of interest" description="Disordered" evidence="2">
    <location>
        <begin position="1"/>
        <end position="23"/>
    </location>
</feature>
<dbReference type="InterPro" id="IPR028889">
    <property type="entry name" value="USP"/>
</dbReference>
<proteinExistence type="inferred from homology"/>
<dbReference type="GO" id="GO:0006508">
    <property type="term" value="P:proteolysis"/>
    <property type="evidence" value="ECO:0007669"/>
    <property type="project" value="UniProtKB-KW"/>
</dbReference>
<evidence type="ECO:0000256" key="1">
    <source>
        <dbReference type="RuleBase" id="RU366025"/>
    </source>
</evidence>